<evidence type="ECO:0000313" key="2">
    <source>
        <dbReference type="Proteomes" id="UP001529510"/>
    </source>
</evidence>
<accession>A0ABD0R578</accession>
<feature type="non-terminal residue" evidence="1">
    <location>
        <position position="1"/>
    </location>
</feature>
<gene>
    <name evidence="1" type="ORF">M9458_011880</name>
</gene>
<keyword evidence="2" id="KW-1185">Reference proteome</keyword>
<protein>
    <submittedName>
        <fullName evidence="1">Uncharacterized protein</fullName>
    </submittedName>
</protein>
<dbReference type="AlphaFoldDB" id="A0ABD0R578"/>
<feature type="non-terminal residue" evidence="1">
    <location>
        <position position="52"/>
    </location>
</feature>
<reference evidence="1 2" key="1">
    <citation type="submission" date="2024-05" db="EMBL/GenBank/DDBJ databases">
        <title>Genome sequencing and assembly of Indian major carp, Cirrhinus mrigala (Hamilton, 1822).</title>
        <authorList>
            <person name="Mohindra V."/>
            <person name="Chowdhury L.M."/>
            <person name="Lal K."/>
            <person name="Jena J.K."/>
        </authorList>
    </citation>
    <scope>NUCLEOTIDE SEQUENCE [LARGE SCALE GENOMIC DNA]</scope>
    <source>
        <strain evidence="1">CM1030</strain>
        <tissue evidence="1">Blood</tissue>
    </source>
</reference>
<name>A0ABD0R578_CIRMR</name>
<comment type="caution">
    <text evidence="1">The sequence shown here is derived from an EMBL/GenBank/DDBJ whole genome shotgun (WGS) entry which is preliminary data.</text>
</comment>
<dbReference type="EMBL" id="JAMKFB020000005">
    <property type="protein sequence ID" value="KAL0193584.1"/>
    <property type="molecule type" value="Genomic_DNA"/>
</dbReference>
<sequence length="52" mass="5944">PPRHPPCVSPRQPSVFLPLMLGTDWTHCQTNDCLDYTACQPGCLLYHWNMDS</sequence>
<evidence type="ECO:0000313" key="1">
    <source>
        <dbReference type="EMBL" id="KAL0193584.1"/>
    </source>
</evidence>
<dbReference type="Proteomes" id="UP001529510">
    <property type="component" value="Unassembled WGS sequence"/>
</dbReference>
<proteinExistence type="predicted"/>
<organism evidence="1 2">
    <name type="scientific">Cirrhinus mrigala</name>
    <name type="common">Mrigala</name>
    <dbReference type="NCBI Taxonomy" id="683832"/>
    <lineage>
        <taxon>Eukaryota</taxon>
        <taxon>Metazoa</taxon>
        <taxon>Chordata</taxon>
        <taxon>Craniata</taxon>
        <taxon>Vertebrata</taxon>
        <taxon>Euteleostomi</taxon>
        <taxon>Actinopterygii</taxon>
        <taxon>Neopterygii</taxon>
        <taxon>Teleostei</taxon>
        <taxon>Ostariophysi</taxon>
        <taxon>Cypriniformes</taxon>
        <taxon>Cyprinidae</taxon>
        <taxon>Labeoninae</taxon>
        <taxon>Labeonini</taxon>
        <taxon>Cirrhinus</taxon>
    </lineage>
</organism>